<reference evidence="2" key="1">
    <citation type="submission" date="2015-07" db="EMBL/GenBank/DDBJ databases">
        <title>MeaNS - Measles Nucleotide Surveillance Program.</title>
        <authorList>
            <person name="Tran T."/>
            <person name="Druce J."/>
        </authorList>
    </citation>
    <scope>NUCLEOTIDE SEQUENCE</scope>
    <source>
        <strain evidence="2">UCB-OBI-ISO-001</strain>
        <tissue evidence="2">Gonad</tissue>
    </source>
</reference>
<sequence>MNTREAEREREKERLEIRYGIVTSEGKKSEKRKAVKMEDKYNRRMSKQRKKRKKENKMTRKRKDILRMGE</sequence>
<evidence type="ECO:0000313" key="2">
    <source>
        <dbReference type="EMBL" id="KOF62385.1"/>
    </source>
</evidence>
<proteinExistence type="predicted"/>
<feature type="compositionally biased region" description="Basic residues" evidence="1">
    <location>
        <begin position="43"/>
        <end position="64"/>
    </location>
</feature>
<evidence type="ECO:0000256" key="1">
    <source>
        <dbReference type="SAM" id="MobiDB-lite"/>
    </source>
</evidence>
<gene>
    <name evidence="2" type="ORF">OCBIM_22023729mg</name>
</gene>
<feature type="region of interest" description="Disordered" evidence="1">
    <location>
        <begin position="28"/>
        <end position="70"/>
    </location>
</feature>
<accession>A0A0L8FFE4</accession>
<dbReference type="AlphaFoldDB" id="A0A0L8FFE4"/>
<organism evidence="2">
    <name type="scientific">Octopus bimaculoides</name>
    <name type="common">California two-spotted octopus</name>
    <dbReference type="NCBI Taxonomy" id="37653"/>
    <lineage>
        <taxon>Eukaryota</taxon>
        <taxon>Metazoa</taxon>
        <taxon>Spiralia</taxon>
        <taxon>Lophotrochozoa</taxon>
        <taxon>Mollusca</taxon>
        <taxon>Cephalopoda</taxon>
        <taxon>Coleoidea</taxon>
        <taxon>Octopodiformes</taxon>
        <taxon>Octopoda</taxon>
        <taxon>Incirrata</taxon>
        <taxon>Octopodidae</taxon>
        <taxon>Octopus</taxon>
    </lineage>
</organism>
<dbReference type="EMBL" id="KQ433600">
    <property type="protein sequence ID" value="KOF62385.1"/>
    <property type="molecule type" value="Genomic_DNA"/>
</dbReference>
<protein>
    <submittedName>
        <fullName evidence="2">Uncharacterized protein</fullName>
    </submittedName>
</protein>
<name>A0A0L8FFE4_OCTBM</name>